<dbReference type="InterPro" id="IPR019405">
    <property type="entry name" value="Lactonase_7-beta_prop"/>
</dbReference>
<evidence type="ECO:0000256" key="1">
    <source>
        <dbReference type="ARBA" id="ARBA00005564"/>
    </source>
</evidence>
<keyword evidence="2" id="KW-0378">Hydrolase</keyword>
<dbReference type="EMBL" id="JAFBEH010000016">
    <property type="protein sequence ID" value="MBM7642657.1"/>
    <property type="molecule type" value="Genomic_DNA"/>
</dbReference>
<dbReference type="RefSeq" id="WP_205009499.1">
    <property type="nucleotide sequence ID" value="NZ_JAFBEH010000016.1"/>
</dbReference>
<dbReference type="EC" id="3.1.1.31" evidence="2"/>
<dbReference type="GO" id="GO:0017057">
    <property type="term" value="F:6-phosphogluconolactonase activity"/>
    <property type="evidence" value="ECO:0007669"/>
    <property type="project" value="UniProtKB-EC"/>
</dbReference>
<reference evidence="2 3" key="1">
    <citation type="submission" date="2021-01" db="EMBL/GenBank/DDBJ databases">
        <title>Genomic Encyclopedia of Type Strains, Phase IV (KMG-IV): sequencing the most valuable type-strain genomes for metagenomic binning, comparative biology and taxonomic classification.</title>
        <authorList>
            <person name="Goeker M."/>
        </authorList>
    </citation>
    <scope>NUCLEOTIDE SEQUENCE [LARGE SCALE GENOMIC DNA]</scope>
    <source>
        <strain evidence="2 3">DSM 27382</strain>
    </source>
</reference>
<dbReference type="InterPro" id="IPR011048">
    <property type="entry name" value="Haem_d1_sf"/>
</dbReference>
<comment type="caution">
    <text evidence="2">The sequence shown here is derived from an EMBL/GenBank/DDBJ whole genome shotgun (WGS) entry which is preliminary data.</text>
</comment>
<evidence type="ECO:0000313" key="3">
    <source>
        <dbReference type="Proteomes" id="UP000697472"/>
    </source>
</evidence>
<name>A0ABS2PRK7_9STRE</name>
<accession>A0ABS2PRK7</accession>
<dbReference type="PANTHER" id="PTHR30344:SF1">
    <property type="entry name" value="6-PHOSPHOGLUCONOLACTONASE"/>
    <property type="match status" value="1"/>
</dbReference>
<dbReference type="Proteomes" id="UP000697472">
    <property type="component" value="Unassembled WGS sequence"/>
</dbReference>
<comment type="similarity">
    <text evidence="1">Belongs to the cycloisomerase 2 family.</text>
</comment>
<dbReference type="InterPro" id="IPR050282">
    <property type="entry name" value="Cycloisomerase_2"/>
</dbReference>
<dbReference type="InterPro" id="IPR015943">
    <property type="entry name" value="WD40/YVTN_repeat-like_dom_sf"/>
</dbReference>
<sequence>MTQTLYFGTYTKGQSQGIYQANFDEKTAEISDLKLFVEEGSPTYLAFSDEAIFSISNQEGKGGIAAYDLNGQLIDRHLEAGPAPCHISYDPGRQLIYTANYHTAQIKVYYLDDNHKLQLSDYQELTGSGPHPNQNQAHPHFVGLTPDHYLLVCDLGSDRLFSYKLVDGKLQQMTSFQTKSGSGPRHLVFHPSHKLAYLVNELDSTVDVLIYNGCGYFEHETKISTLPADFKGNNAAAAIKMSQDQRFLYVSNRGHNSIACFKIEIDSGISLVDITPSHGQIPRDICLSPKQDHLLACHQESNHLSVFKRDSETGLLTFISNQIQVPEAVFIDFKQNTF</sequence>
<dbReference type="Gene3D" id="2.130.10.10">
    <property type="entry name" value="YVTN repeat-like/Quinoprotein amine dehydrogenase"/>
    <property type="match status" value="1"/>
</dbReference>
<proteinExistence type="inferred from homology"/>
<dbReference type="Pfam" id="PF10282">
    <property type="entry name" value="Lactonase"/>
    <property type="match status" value="1"/>
</dbReference>
<protein>
    <submittedName>
        <fullName evidence="2">6-phosphogluconolactonase</fullName>
        <ecNumber evidence="2">3.1.1.31</ecNumber>
    </submittedName>
</protein>
<organism evidence="2 3">
    <name type="scientific">Streptococcus loxodontisalivarius</name>
    <dbReference type="NCBI Taxonomy" id="1349415"/>
    <lineage>
        <taxon>Bacteria</taxon>
        <taxon>Bacillati</taxon>
        <taxon>Bacillota</taxon>
        <taxon>Bacilli</taxon>
        <taxon>Lactobacillales</taxon>
        <taxon>Streptococcaceae</taxon>
        <taxon>Streptococcus</taxon>
    </lineage>
</organism>
<keyword evidence="3" id="KW-1185">Reference proteome</keyword>
<dbReference type="PANTHER" id="PTHR30344">
    <property type="entry name" value="6-PHOSPHOGLUCONOLACTONASE-RELATED"/>
    <property type="match status" value="1"/>
</dbReference>
<evidence type="ECO:0000313" key="2">
    <source>
        <dbReference type="EMBL" id="MBM7642657.1"/>
    </source>
</evidence>
<dbReference type="SUPFAM" id="SSF51004">
    <property type="entry name" value="C-terminal (heme d1) domain of cytochrome cd1-nitrite reductase"/>
    <property type="match status" value="1"/>
</dbReference>
<gene>
    <name evidence="2" type="ORF">JOC28_000954</name>
</gene>